<keyword evidence="1" id="KW-0732">Signal</keyword>
<dbReference type="GO" id="GO:0016787">
    <property type="term" value="F:hydrolase activity"/>
    <property type="evidence" value="ECO:0007669"/>
    <property type="project" value="UniProtKB-KW"/>
</dbReference>
<dbReference type="PANTHER" id="PTHR43784">
    <property type="entry name" value="GDSL-LIKE LIPASE/ACYLHYDROLASE, PUTATIVE (AFU_ORTHOLOGUE AFUA_2G00820)-RELATED"/>
    <property type="match status" value="1"/>
</dbReference>
<dbReference type="SUPFAM" id="SSF52266">
    <property type="entry name" value="SGNH hydrolase"/>
    <property type="match status" value="1"/>
</dbReference>
<organism evidence="3 4">
    <name type="scientific">Rhodanobacter caeni</name>
    <dbReference type="NCBI Taxonomy" id="657654"/>
    <lineage>
        <taxon>Bacteria</taxon>
        <taxon>Pseudomonadati</taxon>
        <taxon>Pseudomonadota</taxon>
        <taxon>Gammaproteobacteria</taxon>
        <taxon>Lysobacterales</taxon>
        <taxon>Rhodanobacteraceae</taxon>
        <taxon>Rhodanobacter</taxon>
    </lineage>
</organism>
<evidence type="ECO:0000256" key="1">
    <source>
        <dbReference type="SAM" id="SignalP"/>
    </source>
</evidence>
<sequence>MNLTRFGPVPCRPDWLRIGLSGSLALLLLGMAATAQAAPASGHWVESWGQAMVSHVQPSPDRDGAREDAYAAPHLRDATLRQTVPLSVGGQRLRVRLSNVYGSTPLTLTAASVAPAADVDGDHTAIDPARRHALHFDGKPMLTLPAGATALSDPITLALPALSRVVVSLYFHDDTAIADYHAAQTTTTTALVAGNALAATSLASRPPLAALDKDAASHIYVLEGVEVEAAQPTRVIVAFGDSITDGAYATGPDKTWPGVLATRANRAAAPGAAVINAGISGNELTSDQSYLPFGPAALKRFERDVIDRAGVTDVIVLLGTNDLNRGIDAAGQPRGAAAHDIIDSLRLLADAAHAHHLRIHAGTIPPFAGFTAEGWYSPATEAKRQSVNRWMRHAGVFDSVLDFSSALAGPYQPSKPAAQQPSLPEGMAQVCAGDTGLHPNDRGYAVMGTLAYNVLFHAQEQPAARCH</sequence>
<dbReference type="InterPro" id="IPR013830">
    <property type="entry name" value="SGNH_hydro"/>
</dbReference>
<name>A0ABP3E5Q2_9GAMM</name>
<evidence type="ECO:0000313" key="4">
    <source>
        <dbReference type="Proteomes" id="UP001500657"/>
    </source>
</evidence>
<keyword evidence="3" id="KW-0378">Hydrolase</keyword>
<dbReference type="InterPro" id="IPR036514">
    <property type="entry name" value="SGNH_hydro_sf"/>
</dbReference>
<dbReference type="EMBL" id="BAAAFO010000002">
    <property type="protein sequence ID" value="GAA0250574.1"/>
    <property type="molecule type" value="Genomic_DNA"/>
</dbReference>
<dbReference type="Proteomes" id="UP001500657">
    <property type="component" value="Unassembled WGS sequence"/>
</dbReference>
<protein>
    <submittedName>
        <fullName evidence="3">SGNH/GDSL hydrolase family protein</fullName>
    </submittedName>
</protein>
<feature type="chain" id="PRO_5046452682" evidence="1">
    <location>
        <begin position="38"/>
        <end position="467"/>
    </location>
</feature>
<dbReference type="InterPro" id="IPR053140">
    <property type="entry name" value="GDSL_Rv0518-like"/>
</dbReference>
<gene>
    <name evidence="3" type="ORF">GCM10009126_15070</name>
</gene>
<dbReference type="Gene3D" id="3.40.50.1110">
    <property type="entry name" value="SGNH hydrolase"/>
    <property type="match status" value="1"/>
</dbReference>
<dbReference type="RefSeq" id="WP_343881774.1">
    <property type="nucleotide sequence ID" value="NZ_BAAAFO010000002.1"/>
</dbReference>
<evidence type="ECO:0000313" key="3">
    <source>
        <dbReference type="EMBL" id="GAA0250574.1"/>
    </source>
</evidence>
<dbReference type="Pfam" id="PF13472">
    <property type="entry name" value="Lipase_GDSL_2"/>
    <property type="match status" value="1"/>
</dbReference>
<reference evidence="4" key="1">
    <citation type="journal article" date="2019" name="Int. J. Syst. Evol. Microbiol.">
        <title>The Global Catalogue of Microorganisms (GCM) 10K type strain sequencing project: providing services to taxonomists for standard genome sequencing and annotation.</title>
        <authorList>
            <consortium name="The Broad Institute Genomics Platform"/>
            <consortium name="The Broad Institute Genome Sequencing Center for Infectious Disease"/>
            <person name="Wu L."/>
            <person name="Ma J."/>
        </authorList>
    </citation>
    <scope>NUCLEOTIDE SEQUENCE [LARGE SCALE GENOMIC DNA]</scope>
    <source>
        <strain evidence="4">JCM 16242</strain>
    </source>
</reference>
<feature type="signal peptide" evidence="1">
    <location>
        <begin position="1"/>
        <end position="37"/>
    </location>
</feature>
<dbReference type="PANTHER" id="PTHR43784:SF2">
    <property type="entry name" value="GDSL-LIKE LIPASE_ACYLHYDROLASE, PUTATIVE (AFU_ORTHOLOGUE AFUA_2G00820)-RELATED"/>
    <property type="match status" value="1"/>
</dbReference>
<accession>A0ABP3E5Q2</accession>
<proteinExistence type="predicted"/>
<feature type="domain" description="SGNH hydrolase-type esterase" evidence="2">
    <location>
        <begin position="238"/>
        <end position="446"/>
    </location>
</feature>
<comment type="caution">
    <text evidence="3">The sequence shown here is derived from an EMBL/GenBank/DDBJ whole genome shotgun (WGS) entry which is preliminary data.</text>
</comment>
<keyword evidence="4" id="KW-1185">Reference proteome</keyword>
<evidence type="ECO:0000259" key="2">
    <source>
        <dbReference type="Pfam" id="PF13472"/>
    </source>
</evidence>